<dbReference type="InterPro" id="IPR036047">
    <property type="entry name" value="F-box-like_dom_sf"/>
</dbReference>
<dbReference type="SUPFAM" id="SSF81383">
    <property type="entry name" value="F-box domain"/>
    <property type="match status" value="1"/>
</dbReference>
<dbReference type="AlphaFoldDB" id="M7STZ9"/>
<organism evidence="1 2">
    <name type="scientific">Eutypa lata (strain UCR-EL1)</name>
    <name type="common">Grapevine dieback disease fungus</name>
    <name type="synonym">Eutypa armeniacae</name>
    <dbReference type="NCBI Taxonomy" id="1287681"/>
    <lineage>
        <taxon>Eukaryota</taxon>
        <taxon>Fungi</taxon>
        <taxon>Dikarya</taxon>
        <taxon>Ascomycota</taxon>
        <taxon>Pezizomycotina</taxon>
        <taxon>Sordariomycetes</taxon>
        <taxon>Xylariomycetidae</taxon>
        <taxon>Xylariales</taxon>
        <taxon>Diatrypaceae</taxon>
        <taxon>Eutypa</taxon>
    </lineage>
</organism>
<dbReference type="OrthoDB" id="5304511at2759"/>
<dbReference type="EMBL" id="KB706361">
    <property type="protein sequence ID" value="EMR67737.1"/>
    <property type="molecule type" value="Genomic_DNA"/>
</dbReference>
<proteinExistence type="predicted"/>
<dbReference type="Proteomes" id="UP000012174">
    <property type="component" value="Unassembled WGS sequence"/>
</dbReference>
<name>M7STZ9_EUTLA</name>
<dbReference type="STRING" id="1287681.M7STZ9"/>
<gene>
    <name evidence="1" type="ORF">UCREL1_5254</name>
</gene>
<dbReference type="KEGG" id="ela:UCREL1_5254"/>
<reference evidence="2" key="1">
    <citation type="journal article" date="2013" name="Genome Announc.">
        <title>Draft genome sequence of the grapevine dieback fungus Eutypa lata UCR-EL1.</title>
        <authorList>
            <person name="Blanco-Ulate B."/>
            <person name="Rolshausen P.E."/>
            <person name="Cantu D."/>
        </authorList>
    </citation>
    <scope>NUCLEOTIDE SEQUENCE [LARGE SCALE GENOMIC DNA]</scope>
    <source>
        <strain evidence="2">UCR-EL1</strain>
    </source>
</reference>
<evidence type="ECO:0008006" key="3">
    <source>
        <dbReference type="Google" id="ProtNLM"/>
    </source>
</evidence>
<accession>M7STZ9</accession>
<protein>
    <recommendedName>
        <fullName evidence="3">F-box domain-containing protein</fullName>
    </recommendedName>
</protein>
<dbReference type="HOGENOM" id="CLU_047021_1_0_1"/>
<evidence type="ECO:0000313" key="1">
    <source>
        <dbReference type="EMBL" id="EMR67737.1"/>
    </source>
</evidence>
<dbReference type="OMA" id="HAPWEME"/>
<keyword evidence="2" id="KW-1185">Reference proteome</keyword>
<evidence type="ECO:0000313" key="2">
    <source>
        <dbReference type="Proteomes" id="UP000012174"/>
    </source>
</evidence>
<sequence length="345" mass="40456">MQAQRCYFAQLPVELLNTVFTSVTDLNTLANAALSCRSLYATFKGNEKRIIKEFLINHIGMDVLPEAILAYNCLPGPMRRSRMHLTGVKLWQSFRLSPPSPAEKARIARAFYRFELFRRVLALVWSEAYDKDCVPILHQFQPWELCQLGCIHDFLAYEVIPAFVNTVRQDGIERYDDFEFGSDYDTDMTAPWIQHILSLGLREIYRLTTMRSFDERKAVLHGHRRHIDIESVFLHDELVELNQDGYPQHSHPSASDKPFYDDGDVGAKQIWQHSKRHDDDMEVYELGNWEHRAWGYVLWDNERLQALGIFDLPWSQTRLRSSLRSVLMLQDDQNTANEWSRDRLM</sequence>